<keyword evidence="10" id="KW-0902">Two-component regulatory system</keyword>
<dbReference type="InterPro" id="IPR036097">
    <property type="entry name" value="HisK_dim/P_sf"/>
</dbReference>
<dbReference type="PROSITE" id="PS50113">
    <property type="entry name" value="PAC"/>
    <property type="match status" value="1"/>
</dbReference>
<evidence type="ECO:0000256" key="11">
    <source>
        <dbReference type="ARBA" id="ARBA00023136"/>
    </source>
</evidence>
<dbReference type="InterPro" id="IPR035965">
    <property type="entry name" value="PAS-like_dom_sf"/>
</dbReference>
<dbReference type="Pfam" id="PF00989">
    <property type="entry name" value="PAS"/>
    <property type="match status" value="1"/>
</dbReference>
<dbReference type="SMART" id="SM00387">
    <property type="entry name" value="HATPase_c"/>
    <property type="match status" value="1"/>
</dbReference>
<dbReference type="Pfam" id="PF02518">
    <property type="entry name" value="HATPase_c"/>
    <property type="match status" value="1"/>
</dbReference>
<dbReference type="InterPro" id="IPR036890">
    <property type="entry name" value="HATPase_C_sf"/>
</dbReference>
<dbReference type="EC" id="2.7.13.3" evidence="3"/>
<evidence type="ECO:0000256" key="1">
    <source>
        <dbReference type="ARBA" id="ARBA00000085"/>
    </source>
</evidence>
<dbReference type="Pfam" id="PF00512">
    <property type="entry name" value="HisKA"/>
    <property type="match status" value="1"/>
</dbReference>
<dbReference type="Gene3D" id="3.30.450.20">
    <property type="entry name" value="PAS domain"/>
    <property type="match status" value="1"/>
</dbReference>
<dbReference type="PANTHER" id="PTHR42878">
    <property type="entry name" value="TWO-COMPONENT HISTIDINE KINASE"/>
    <property type="match status" value="1"/>
</dbReference>
<keyword evidence="9 12" id="KW-1133">Transmembrane helix</keyword>
<gene>
    <name evidence="16" type="ORF">GEAMG1_0014</name>
</gene>
<feature type="domain" description="PAC" evidence="15">
    <location>
        <begin position="308"/>
        <end position="360"/>
    </location>
</feature>
<evidence type="ECO:0000256" key="3">
    <source>
        <dbReference type="ARBA" id="ARBA00012438"/>
    </source>
</evidence>
<evidence type="ECO:0000256" key="10">
    <source>
        <dbReference type="ARBA" id="ARBA00023012"/>
    </source>
</evidence>
<evidence type="ECO:0000256" key="2">
    <source>
        <dbReference type="ARBA" id="ARBA00004141"/>
    </source>
</evidence>
<dbReference type="InterPro" id="IPR005467">
    <property type="entry name" value="His_kinase_dom"/>
</dbReference>
<keyword evidence="7" id="KW-0418">Kinase</keyword>
<dbReference type="SUPFAM" id="SSF55785">
    <property type="entry name" value="PYP-like sensor domain (PAS domain)"/>
    <property type="match status" value="1"/>
</dbReference>
<dbReference type="InterPro" id="IPR001610">
    <property type="entry name" value="PAC"/>
</dbReference>
<evidence type="ECO:0000259" key="14">
    <source>
        <dbReference type="PROSITE" id="PS50112"/>
    </source>
</evidence>
<feature type="transmembrane region" description="Helical" evidence="12">
    <location>
        <begin position="6"/>
        <end position="25"/>
    </location>
</feature>
<dbReference type="InterPro" id="IPR050351">
    <property type="entry name" value="BphY/WalK/GraS-like"/>
</dbReference>
<keyword evidence="4" id="KW-0808">Transferase</keyword>
<dbReference type="Gene3D" id="1.10.287.130">
    <property type="match status" value="1"/>
</dbReference>
<sequence length="612" mass="69545">MPTLDSATLVTVSMVIEVLLVLVLLHARLTRITYPGFDHWIAGTACWALGSTLSLVLRPVVPMFVAVIIGNILIMLHPLLLYEGISRFYQRPRRWWGMPLNLAILLAGSGIQLYFLVADDRILLRGANVSAIIGLLFLRTALEPLAIREARRHFMQWLLSVSLLPLVGLLLYRAFLLLNGTSMGTGMALIYQDSLLRLTLFYSISAEIILAYTYLSLTGDRVERELRDSEERFRSLAENSADIIWQLDVSLRYSYINEADVRLRGFSRDEVIGRPVTDFLTPKGTEQVLAANIERLRQEQMGQKTGPRRYEAQQVLKDGSYVWTEIHAVPLRDKQGRISGYVGITRDISARKSNERRQAELLSQEQQAREEQERFLSMLSHEYRTPLAILQSNIEILRMKLKSMPGHLEVNLGKMQRAVNRLLEVLERGRKKDGSESRIREMVPAELPIAPFLLEIRDEAVNYWGGGTLLFTGAVDEQLTIHADCQLLRTALLNLLENGVKYSATGSVITFESRYDDTYLEFRVHNRSKRALSVEPEELFRKYARGPNSTELVGTGVGLWLARQIIELHGGMIAFSVSNFHDVTVTVQLPRYRKHEKNEVHYAGDNTTNRPG</sequence>
<dbReference type="RefSeq" id="WP_305730817.1">
    <property type="nucleotide sequence ID" value="NZ_OW150024.1"/>
</dbReference>
<keyword evidence="6" id="KW-0547">Nucleotide-binding</keyword>
<organism evidence="16 17">
    <name type="scientific">Trichlorobacter ammonificans</name>
    <dbReference type="NCBI Taxonomy" id="2916410"/>
    <lineage>
        <taxon>Bacteria</taxon>
        <taxon>Pseudomonadati</taxon>
        <taxon>Thermodesulfobacteriota</taxon>
        <taxon>Desulfuromonadia</taxon>
        <taxon>Geobacterales</taxon>
        <taxon>Geobacteraceae</taxon>
        <taxon>Trichlorobacter</taxon>
    </lineage>
</organism>
<proteinExistence type="predicted"/>
<evidence type="ECO:0000256" key="7">
    <source>
        <dbReference type="ARBA" id="ARBA00022777"/>
    </source>
</evidence>
<evidence type="ECO:0000313" key="17">
    <source>
        <dbReference type="Proteomes" id="UP001295463"/>
    </source>
</evidence>
<protein>
    <recommendedName>
        <fullName evidence="3">histidine kinase</fullName>
        <ecNumber evidence="3">2.7.13.3</ecNumber>
    </recommendedName>
</protein>
<evidence type="ECO:0000259" key="13">
    <source>
        <dbReference type="PROSITE" id="PS50109"/>
    </source>
</evidence>
<keyword evidence="11 12" id="KW-0472">Membrane</keyword>
<dbReference type="CDD" id="cd00130">
    <property type="entry name" value="PAS"/>
    <property type="match status" value="1"/>
</dbReference>
<dbReference type="InterPro" id="IPR003594">
    <property type="entry name" value="HATPase_dom"/>
</dbReference>
<dbReference type="NCBIfam" id="TIGR00229">
    <property type="entry name" value="sensory_box"/>
    <property type="match status" value="1"/>
</dbReference>
<feature type="transmembrane region" description="Helical" evidence="12">
    <location>
        <begin position="122"/>
        <end position="142"/>
    </location>
</feature>
<evidence type="ECO:0000256" key="4">
    <source>
        <dbReference type="ARBA" id="ARBA00022679"/>
    </source>
</evidence>
<evidence type="ECO:0000313" key="16">
    <source>
        <dbReference type="EMBL" id="CAH2029836.1"/>
    </source>
</evidence>
<dbReference type="Proteomes" id="UP001295463">
    <property type="component" value="Chromosome"/>
</dbReference>
<comment type="subcellular location">
    <subcellularLocation>
        <location evidence="2">Membrane</location>
        <topology evidence="2">Multi-pass membrane protein</topology>
    </subcellularLocation>
</comment>
<dbReference type="CDD" id="cd00082">
    <property type="entry name" value="HisKA"/>
    <property type="match status" value="1"/>
</dbReference>
<dbReference type="SMART" id="SM00091">
    <property type="entry name" value="PAS"/>
    <property type="match status" value="1"/>
</dbReference>
<dbReference type="PROSITE" id="PS50109">
    <property type="entry name" value="HIS_KIN"/>
    <property type="match status" value="1"/>
</dbReference>
<evidence type="ECO:0000256" key="12">
    <source>
        <dbReference type="SAM" id="Phobius"/>
    </source>
</evidence>
<evidence type="ECO:0000256" key="8">
    <source>
        <dbReference type="ARBA" id="ARBA00022840"/>
    </source>
</evidence>
<dbReference type="InterPro" id="IPR000700">
    <property type="entry name" value="PAS-assoc_C"/>
</dbReference>
<evidence type="ECO:0000256" key="5">
    <source>
        <dbReference type="ARBA" id="ARBA00022692"/>
    </source>
</evidence>
<evidence type="ECO:0000256" key="6">
    <source>
        <dbReference type="ARBA" id="ARBA00022741"/>
    </source>
</evidence>
<dbReference type="Gene3D" id="3.30.565.10">
    <property type="entry name" value="Histidine kinase-like ATPase, C-terminal domain"/>
    <property type="match status" value="1"/>
</dbReference>
<feature type="transmembrane region" description="Helical" evidence="12">
    <location>
        <begin position="95"/>
        <end position="116"/>
    </location>
</feature>
<accession>A0ABM9D3K8</accession>
<evidence type="ECO:0000256" key="9">
    <source>
        <dbReference type="ARBA" id="ARBA00022989"/>
    </source>
</evidence>
<comment type="catalytic activity">
    <reaction evidence="1">
        <text>ATP + protein L-histidine = ADP + protein N-phospho-L-histidine.</text>
        <dbReference type="EC" id="2.7.13.3"/>
    </reaction>
</comment>
<dbReference type="SUPFAM" id="SSF55874">
    <property type="entry name" value="ATPase domain of HSP90 chaperone/DNA topoisomerase II/histidine kinase"/>
    <property type="match status" value="1"/>
</dbReference>
<name>A0ABM9D3K8_9BACT</name>
<dbReference type="InterPro" id="IPR003661">
    <property type="entry name" value="HisK_dim/P_dom"/>
</dbReference>
<feature type="domain" description="Histidine kinase" evidence="13">
    <location>
        <begin position="378"/>
        <end position="593"/>
    </location>
</feature>
<dbReference type="SMART" id="SM00388">
    <property type="entry name" value="HisKA"/>
    <property type="match status" value="1"/>
</dbReference>
<dbReference type="EMBL" id="OW150024">
    <property type="protein sequence ID" value="CAH2029836.1"/>
    <property type="molecule type" value="Genomic_DNA"/>
</dbReference>
<feature type="domain" description="PAS" evidence="14">
    <location>
        <begin position="229"/>
        <end position="300"/>
    </location>
</feature>
<dbReference type="InterPro" id="IPR013767">
    <property type="entry name" value="PAS_fold"/>
</dbReference>
<dbReference type="PANTHER" id="PTHR42878:SF7">
    <property type="entry name" value="SENSOR HISTIDINE KINASE GLRK"/>
    <property type="match status" value="1"/>
</dbReference>
<keyword evidence="17" id="KW-1185">Reference proteome</keyword>
<dbReference type="PROSITE" id="PS50112">
    <property type="entry name" value="PAS"/>
    <property type="match status" value="1"/>
</dbReference>
<evidence type="ECO:0000259" key="15">
    <source>
        <dbReference type="PROSITE" id="PS50113"/>
    </source>
</evidence>
<keyword evidence="5 12" id="KW-0812">Transmembrane</keyword>
<keyword evidence="8" id="KW-0067">ATP-binding</keyword>
<dbReference type="SUPFAM" id="SSF47384">
    <property type="entry name" value="Homodimeric domain of signal transducing histidine kinase"/>
    <property type="match status" value="1"/>
</dbReference>
<feature type="transmembrane region" description="Helical" evidence="12">
    <location>
        <begin position="154"/>
        <end position="175"/>
    </location>
</feature>
<dbReference type="InterPro" id="IPR000014">
    <property type="entry name" value="PAS"/>
</dbReference>
<reference evidence="16 17" key="1">
    <citation type="submission" date="2022-03" db="EMBL/GenBank/DDBJ databases">
        <authorList>
            <person name="Koch H."/>
        </authorList>
    </citation>
    <scope>NUCLEOTIDE SEQUENCE [LARGE SCALE GENOMIC DNA]</scope>
    <source>
        <strain evidence="16 17">G1</strain>
    </source>
</reference>
<dbReference type="SMART" id="SM00086">
    <property type="entry name" value="PAC"/>
    <property type="match status" value="1"/>
</dbReference>
<feature type="transmembrane region" description="Helical" evidence="12">
    <location>
        <begin position="63"/>
        <end position="83"/>
    </location>
</feature>